<dbReference type="Proteomes" id="UP000683000">
    <property type="component" value="Unassembled WGS sequence"/>
</dbReference>
<accession>A0A8I3AAJ2</accession>
<evidence type="ECO:0000313" key="1">
    <source>
        <dbReference type="EMBL" id="KAG6378031.1"/>
    </source>
</evidence>
<reference evidence="1" key="1">
    <citation type="submission" date="2021-03" db="EMBL/GenBank/DDBJ databases">
        <title>Evolutionary innovations through gain and loss of genes in the ectomycorrhizal Boletales.</title>
        <authorList>
            <person name="Wu G."/>
            <person name="Miyauchi S."/>
            <person name="Morin E."/>
            <person name="Yang Z.-L."/>
            <person name="Xu J."/>
            <person name="Martin F.M."/>
        </authorList>
    </citation>
    <scope>NUCLEOTIDE SEQUENCE</scope>
    <source>
        <strain evidence="1">BR01</strain>
    </source>
</reference>
<name>A0A8I3AAJ2_9AGAM</name>
<protein>
    <submittedName>
        <fullName evidence="1">Uncharacterized protein</fullName>
    </submittedName>
</protein>
<proteinExistence type="predicted"/>
<organism evidence="1 2">
    <name type="scientific">Boletus reticuloceps</name>
    <dbReference type="NCBI Taxonomy" id="495285"/>
    <lineage>
        <taxon>Eukaryota</taxon>
        <taxon>Fungi</taxon>
        <taxon>Dikarya</taxon>
        <taxon>Basidiomycota</taxon>
        <taxon>Agaricomycotina</taxon>
        <taxon>Agaricomycetes</taxon>
        <taxon>Agaricomycetidae</taxon>
        <taxon>Boletales</taxon>
        <taxon>Boletineae</taxon>
        <taxon>Boletaceae</taxon>
        <taxon>Boletoideae</taxon>
        <taxon>Boletus</taxon>
    </lineage>
</organism>
<evidence type="ECO:0000313" key="2">
    <source>
        <dbReference type="Proteomes" id="UP000683000"/>
    </source>
</evidence>
<dbReference type="OrthoDB" id="3244185at2759"/>
<dbReference type="EMBL" id="JAGFBS010000007">
    <property type="protein sequence ID" value="KAG6378031.1"/>
    <property type="molecule type" value="Genomic_DNA"/>
</dbReference>
<keyword evidence="2" id="KW-1185">Reference proteome</keyword>
<sequence length="58" mass="6551">MFCVTCASIQHGLHPEIVPVDHIWHLCHLMPHWGTAKVAGPACNVNEVDKFLLNKYID</sequence>
<gene>
    <name evidence="1" type="ORF">JVT61DRAFT_13710</name>
</gene>
<dbReference type="AlphaFoldDB" id="A0A8I3AAJ2"/>
<comment type="caution">
    <text evidence="1">The sequence shown here is derived from an EMBL/GenBank/DDBJ whole genome shotgun (WGS) entry which is preliminary data.</text>
</comment>